<protein>
    <recommendedName>
        <fullName evidence="2">Fungal-type protein kinase domain-containing protein</fullName>
    </recommendedName>
</protein>
<feature type="compositionally biased region" description="Basic and acidic residues" evidence="1">
    <location>
        <begin position="748"/>
        <end position="768"/>
    </location>
</feature>
<feature type="compositionally biased region" description="Basic residues" evidence="1">
    <location>
        <begin position="781"/>
        <end position="790"/>
    </location>
</feature>
<gene>
    <name evidence="3" type="ORF">QCA50_014200</name>
</gene>
<feature type="compositionally biased region" description="Basic residues" evidence="1">
    <location>
        <begin position="866"/>
        <end position="878"/>
    </location>
</feature>
<reference evidence="3 4" key="1">
    <citation type="submission" date="2022-09" db="EMBL/GenBank/DDBJ databases">
        <authorList>
            <person name="Palmer J.M."/>
        </authorList>
    </citation>
    <scope>NUCLEOTIDE SEQUENCE [LARGE SCALE GENOMIC DNA]</scope>
    <source>
        <strain evidence="3 4">DSM 7382</strain>
    </source>
</reference>
<feature type="compositionally biased region" description="Low complexity" evidence="1">
    <location>
        <begin position="720"/>
        <end position="733"/>
    </location>
</feature>
<comment type="caution">
    <text evidence="3">The sequence shown here is derived from an EMBL/GenBank/DDBJ whole genome shotgun (WGS) entry which is preliminary data.</text>
</comment>
<dbReference type="SUPFAM" id="SSF56112">
    <property type="entry name" value="Protein kinase-like (PK-like)"/>
    <property type="match status" value="1"/>
</dbReference>
<feature type="compositionally biased region" description="Pro residues" evidence="1">
    <location>
        <begin position="829"/>
        <end position="840"/>
    </location>
</feature>
<feature type="compositionally biased region" description="Polar residues" evidence="1">
    <location>
        <begin position="696"/>
        <end position="708"/>
    </location>
</feature>
<dbReference type="EMBL" id="JASBNA010000034">
    <property type="protein sequence ID" value="KAK7682816.1"/>
    <property type="molecule type" value="Genomic_DNA"/>
</dbReference>
<dbReference type="PANTHER" id="PTHR38248">
    <property type="entry name" value="FUNK1 6"/>
    <property type="match status" value="1"/>
</dbReference>
<evidence type="ECO:0000256" key="1">
    <source>
        <dbReference type="SAM" id="MobiDB-lite"/>
    </source>
</evidence>
<feature type="compositionally biased region" description="Basic and acidic residues" evidence="1">
    <location>
        <begin position="849"/>
        <end position="859"/>
    </location>
</feature>
<feature type="compositionally biased region" description="Low complexity" evidence="1">
    <location>
        <begin position="791"/>
        <end position="800"/>
    </location>
</feature>
<dbReference type="AlphaFoldDB" id="A0AAW0FZP5"/>
<dbReference type="PANTHER" id="PTHR38248:SF2">
    <property type="entry name" value="FUNK1 11"/>
    <property type="match status" value="1"/>
</dbReference>
<feature type="domain" description="Fungal-type protein kinase" evidence="2">
    <location>
        <begin position="197"/>
        <end position="553"/>
    </location>
</feature>
<name>A0AAW0FZP5_9APHY</name>
<organism evidence="3 4">
    <name type="scientific">Cerrena zonata</name>
    <dbReference type="NCBI Taxonomy" id="2478898"/>
    <lineage>
        <taxon>Eukaryota</taxon>
        <taxon>Fungi</taxon>
        <taxon>Dikarya</taxon>
        <taxon>Basidiomycota</taxon>
        <taxon>Agaricomycotina</taxon>
        <taxon>Agaricomycetes</taxon>
        <taxon>Polyporales</taxon>
        <taxon>Cerrenaceae</taxon>
        <taxon>Cerrena</taxon>
    </lineage>
</organism>
<proteinExistence type="predicted"/>
<sequence>MAYRANAPPPLDLGLSGSKLEAAAEDPPPRPGTPCKLVCHGLTRWAHQLIENAELRKLQVSEMTGNFIGPMPPREFLKEFMQIDDFEPAPKVDFSSVPYEGLERGMYQELCDAINDSGVCPGYTLADVSNRVDENGIEIRPDWALCRGTRIKDKLDFSNMEFPGEGKASKMADAFFDTEESDQTLNPLEKVTGQSASTRGQLISYTATLHSFQHRCFSFSFLICGQYARLFRWDRSGCVVTALFNFHDEPELLAAFFWCYAHLSLEEQGYDTTVKRATLEEAKYLADAVDKFIVDSLPRDVSFMLPEENPAHPYPVCKIRVEMKDGPHNLIVKMPFLDSADSACGRATRAYTAFDMKERRLVFFKDSWRTEDDDYASEAEIYEELAKRGVPFLPIVLAAGDVTNKGSGETQITFTQVWSDSVDKPEWRLPCDRLRKLIHHRVVQELAYPLNTAQCSKEAVQAILDVLQALKVAYHAADYHHRDVSTGNVMIDRNGRGILNDWDHAVKVLRHGKGHAYRTGTWQFISIALLRDPVKSHDILDDMESCFWALLYVSLIHFELEKGDPKFGIFNEYSEEKGVSGEYYTLGGTGKASLLLTGEISRYEWKSAPLNKLLRSLGRTLHKLNNLRGEVREEEPHAAEELKALEDRLRTVDPFIQLFDEALAMDSWVDDRRANPVDKTNKKQAEQKRLEAKTASYRTIQEQASAAQLTKPKTLPAGPSHLSSVLASGSSHSSTKRRADEVSENVQVEERRKFVKRARTEMPPREDPEQPPQAVGEHRYQTRSKTKSKSKSNGSRNSKSAPKKSLQDVSMQDVNHSYGLRSRTKAKANPPPPPPPPPPKTRARGSKKAAKEPAPKQSEKQAQTNKKQRRQNKRGPRR</sequence>
<dbReference type="Proteomes" id="UP001385951">
    <property type="component" value="Unassembled WGS sequence"/>
</dbReference>
<dbReference type="InterPro" id="IPR040976">
    <property type="entry name" value="Pkinase_fungal"/>
</dbReference>
<accession>A0AAW0FZP5</accession>
<keyword evidence="4" id="KW-1185">Reference proteome</keyword>
<evidence type="ECO:0000313" key="4">
    <source>
        <dbReference type="Proteomes" id="UP001385951"/>
    </source>
</evidence>
<feature type="compositionally biased region" description="Basic and acidic residues" evidence="1">
    <location>
        <begin position="674"/>
        <end position="692"/>
    </location>
</feature>
<evidence type="ECO:0000259" key="2">
    <source>
        <dbReference type="Pfam" id="PF17667"/>
    </source>
</evidence>
<dbReference type="Pfam" id="PF17667">
    <property type="entry name" value="Pkinase_fungal"/>
    <property type="match status" value="1"/>
</dbReference>
<evidence type="ECO:0000313" key="3">
    <source>
        <dbReference type="EMBL" id="KAK7682816.1"/>
    </source>
</evidence>
<dbReference type="InterPro" id="IPR011009">
    <property type="entry name" value="Kinase-like_dom_sf"/>
</dbReference>
<feature type="region of interest" description="Disordered" evidence="1">
    <location>
        <begin position="674"/>
        <end position="878"/>
    </location>
</feature>
<dbReference type="Gene3D" id="1.10.510.10">
    <property type="entry name" value="Transferase(Phosphotransferase) domain 1"/>
    <property type="match status" value="1"/>
</dbReference>